<sequence length="211" mass="23516">MRENTSIVGFICYALSSSFHHLFGHWTTPKIVAYGVVSSFSSIFMLFVKRCSHVGFVVLTLNSLWSFLEDRSENEGKHDNGHGKMMNLTSSAAFALMAMSLSKLQLGFEVGVSNFLFGCFLVTLMKMSFKLAPLAAFFCYLLLNVRSISDFLLEMRTQHADDDTVEANFLPLEAISDVLEDEAGFQGLEPYSDVLGFRSSAIPFQTAWDLA</sequence>
<feature type="transmembrane region" description="Helical" evidence="1">
    <location>
        <begin position="31"/>
        <end position="48"/>
    </location>
</feature>
<feature type="transmembrane region" description="Helical" evidence="1">
    <location>
        <begin position="106"/>
        <end position="125"/>
    </location>
</feature>
<dbReference type="AlphaFoldDB" id="A0A0R0GPH9"/>
<evidence type="ECO:0000313" key="3">
    <source>
        <dbReference type="EnsemblPlants" id="KRH17208"/>
    </source>
</evidence>
<evidence type="ECO:0000313" key="2">
    <source>
        <dbReference type="EMBL" id="KRH17208.1"/>
    </source>
</evidence>
<proteinExistence type="predicted"/>
<evidence type="ECO:0000256" key="1">
    <source>
        <dbReference type="SAM" id="Phobius"/>
    </source>
</evidence>
<feature type="transmembrane region" description="Helical" evidence="1">
    <location>
        <begin position="7"/>
        <end position="25"/>
    </location>
</feature>
<keyword evidence="4" id="KW-1185">Reference proteome</keyword>
<gene>
    <name evidence="2" type="ORF">GLYMA_14G205900</name>
</gene>
<evidence type="ECO:0000313" key="4">
    <source>
        <dbReference type="Proteomes" id="UP000008827"/>
    </source>
</evidence>
<dbReference type="InParanoid" id="A0A0R0GPH9"/>
<keyword evidence="1" id="KW-0812">Transmembrane</keyword>
<dbReference type="EMBL" id="CM000847">
    <property type="protein sequence ID" value="KRH17208.1"/>
    <property type="molecule type" value="Genomic_DNA"/>
</dbReference>
<evidence type="ECO:0008006" key="5">
    <source>
        <dbReference type="Google" id="ProtNLM"/>
    </source>
</evidence>
<dbReference type="Gramene" id="KRH17208">
    <property type="protein sequence ID" value="KRH17208"/>
    <property type="gene ID" value="GLYMA_14G205900"/>
</dbReference>
<keyword evidence="1" id="KW-1133">Transmembrane helix</keyword>
<accession>A0A0R0GPH9</accession>
<keyword evidence="1" id="KW-0472">Membrane</keyword>
<reference evidence="2" key="3">
    <citation type="submission" date="2018-07" db="EMBL/GenBank/DDBJ databases">
        <title>WGS assembly of Glycine max.</title>
        <authorList>
            <person name="Schmutz J."/>
            <person name="Cannon S."/>
            <person name="Schlueter J."/>
            <person name="Ma J."/>
            <person name="Mitros T."/>
            <person name="Nelson W."/>
            <person name="Hyten D."/>
            <person name="Song Q."/>
            <person name="Thelen J."/>
            <person name="Cheng J."/>
            <person name="Xu D."/>
            <person name="Hellsten U."/>
            <person name="May G."/>
            <person name="Yu Y."/>
            <person name="Sakurai T."/>
            <person name="Umezawa T."/>
            <person name="Bhattacharyya M."/>
            <person name="Sandhu D."/>
            <person name="Valliyodan B."/>
            <person name="Lindquist E."/>
            <person name="Peto M."/>
            <person name="Grant D."/>
            <person name="Shu S."/>
            <person name="Goodstein D."/>
            <person name="Barry K."/>
            <person name="Futrell-Griggs M."/>
            <person name="Abernathy B."/>
            <person name="Du J."/>
            <person name="Tian Z."/>
            <person name="Zhu L."/>
            <person name="Gill N."/>
            <person name="Joshi T."/>
            <person name="Libault M."/>
            <person name="Sethuraman A."/>
            <person name="Zhang X."/>
            <person name="Shinozaki K."/>
            <person name="Nguyen H."/>
            <person name="Wing R."/>
            <person name="Cregan P."/>
            <person name="Specht J."/>
            <person name="Grimwood J."/>
            <person name="Rokhsar D."/>
            <person name="Stacey G."/>
            <person name="Shoemaker R."/>
            <person name="Jackson S."/>
        </authorList>
    </citation>
    <scope>NUCLEOTIDE SEQUENCE</scope>
    <source>
        <tissue evidence="2">Callus</tissue>
    </source>
</reference>
<organism evidence="2">
    <name type="scientific">Glycine max</name>
    <name type="common">Soybean</name>
    <name type="synonym">Glycine hispida</name>
    <dbReference type="NCBI Taxonomy" id="3847"/>
    <lineage>
        <taxon>Eukaryota</taxon>
        <taxon>Viridiplantae</taxon>
        <taxon>Streptophyta</taxon>
        <taxon>Embryophyta</taxon>
        <taxon>Tracheophyta</taxon>
        <taxon>Spermatophyta</taxon>
        <taxon>Magnoliopsida</taxon>
        <taxon>eudicotyledons</taxon>
        <taxon>Gunneridae</taxon>
        <taxon>Pentapetalae</taxon>
        <taxon>rosids</taxon>
        <taxon>fabids</taxon>
        <taxon>Fabales</taxon>
        <taxon>Fabaceae</taxon>
        <taxon>Papilionoideae</taxon>
        <taxon>50 kb inversion clade</taxon>
        <taxon>NPAAA clade</taxon>
        <taxon>indigoferoid/millettioid clade</taxon>
        <taxon>Phaseoleae</taxon>
        <taxon>Glycine</taxon>
        <taxon>Glycine subgen. Soja</taxon>
    </lineage>
</organism>
<protein>
    <recommendedName>
        <fullName evidence="5">Transmembrane protein</fullName>
    </recommendedName>
</protein>
<dbReference type="Proteomes" id="UP000008827">
    <property type="component" value="Chromosome 14"/>
</dbReference>
<dbReference type="EnsemblPlants" id="KRH17208">
    <property type="protein sequence ID" value="KRH17208"/>
    <property type="gene ID" value="GLYMA_14G205900"/>
</dbReference>
<name>A0A0R0GPH9_SOYBN</name>
<reference evidence="3" key="2">
    <citation type="submission" date="2018-02" db="UniProtKB">
        <authorList>
            <consortium name="EnsemblPlants"/>
        </authorList>
    </citation>
    <scope>IDENTIFICATION</scope>
    <source>
        <strain evidence="3">Williams 82</strain>
    </source>
</reference>
<reference evidence="2 3" key="1">
    <citation type="journal article" date="2010" name="Nature">
        <title>Genome sequence of the palaeopolyploid soybean.</title>
        <authorList>
            <person name="Schmutz J."/>
            <person name="Cannon S.B."/>
            <person name="Schlueter J."/>
            <person name="Ma J."/>
            <person name="Mitros T."/>
            <person name="Nelson W."/>
            <person name="Hyten D.L."/>
            <person name="Song Q."/>
            <person name="Thelen J.J."/>
            <person name="Cheng J."/>
            <person name="Xu D."/>
            <person name="Hellsten U."/>
            <person name="May G.D."/>
            <person name="Yu Y."/>
            <person name="Sakurai T."/>
            <person name="Umezawa T."/>
            <person name="Bhattacharyya M.K."/>
            <person name="Sandhu D."/>
            <person name="Valliyodan B."/>
            <person name="Lindquist E."/>
            <person name="Peto M."/>
            <person name="Grant D."/>
            <person name="Shu S."/>
            <person name="Goodstein D."/>
            <person name="Barry K."/>
            <person name="Futrell-Griggs M."/>
            <person name="Abernathy B."/>
            <person name="Du J."/>
            <person name="Tian Z."/>
            <person name="Zhu L."/>
            <person name="Gill N."/>
            <person name="Joshi T."/>
            <person name="Libault M."/>
            <person name="Sethuraman A."/>
            <person name="Zhang X.-C."/>
            <person name="Shinozaki K."/>
            <person name="Nguyen H.T."/>
            <person name="Wing R.A."/>
            <person name="Cregan P."/>
            <person name="Specht J."/>
            <person name="Grimwood J."/>
            <person name="Rokhsar D."/>
            <person name="Stacey G."/>
            <person name="Shoemaker R.C."/>
            <person name="Jackson S.A."/>
        </authorList>
    </citation>
    <scope>NUCLEOTIDE SEQUENCE</scope>
    <source>
        <strain evidence="3">cv. Williams 82</strain>
        <tissue evidence="2">Callus</tissue>
    </source>
</reference>